<evidence type="ECO:0000259" key="3">
    <source>
        <dbReference type="PROSITE" id="PS50995"/>
    </source>
</evidence>
<evidence type="ECO:0000256" key="1">
    <source>
        <dbReference type="ARBA" id="ARBA00023015"/>
    </source>
</evidence>
<protein>
    <submittedName>
        <fullName evidence="6">MarR family transcriptional regulator</fullName>
    </submittedName>
</protein>
<dbReference type="OrthoDB" id="9799747at2"/>
<evidence type="ECO:0000313" key="8">
    <source>
        <dbReference type="Proteomes" id="UP000439965"/>
    </source>
</evidence>
<proteinExistence type="predicted"/>
<dbReference type="Proteomes" id="UP001183682">
    <property type="component" value="Unassembled WGS sequence"/>
</dbReference>
<accession>A0A1L8TT70</accession>
<dbReference type="RefSeq" id="WP_005469975.1">
    <property type="nucleotide sequence ID" value="NZ_CAAKOE010000051.1"/>
</dbReference>
<dbReference type="Pfam" id="PF01047">
    <property type="entry name" value="MarR"/>
    <property type="match status" value="1"/>
</dbReference>
<dbReference type="PANTHER" id="PTHR33164">
    <property type="entry name" value="TRANSCRIPTIONAL REGULATOR, MARR FAMILY"/>
    <property type="match status" value="1"/>
</dbReference>
<dbReference type="PANTHER" id="PTHR33164:SF56">
    <property type="entry name" value="HTH-TYPE TRANSCRIPTIONAL REGULATOR MHQR"/>
    <property type="match status" value="1"/>
</dbReference>
<dbReference type="EMBL" id="UFYW01000001">
    <property type="protein sequence ID" value="STD84391.1"/>
    <property type="molecule type" value="Genomic_DNA"/>
</dbReference>
<dbReference type="GO" id="GO:0003700">
    <property type="term" value="F:DNA-binding transcription factor activity"/>
    <property type="evidence" value="ECO:0007669"/>
    <property type="project" value="InterPro"/>
</dbReference>
<dbReference type="SUPFAM" id="SSF46785">
    <property type="entry name" value="Winged helix' DNA-binding domain"/>
    <property type="match status" value="1"/>
</dbReference>
<dbReference type="EMBL" id="JARPZN010000014">
    <property type="protein sequence ID" value="MDT2691446.1"/>
    <property type="molecule type" value="Genomic_DNA"/>
</dbReference>
<dbReference type="InterPro" id="IPR039422">
    <property type="entry name" value="MarR/SlyA-like"/>
</dbReference>
<reference evidence="5 8" key="2">
    <citation type="submission" date="2019-04" db="EMBL/GenBank/DDBJ databases">
        <title>Step-wise assembly of the neonatal virome modulated by breast feeding.</title>
        <authorList>
            <person name="Liang G."/>
            <person name="Bushman F."/>
        </authorList>
    </citation>
    <scope>NUCLEOTIDE SEQUENCE [LARGE SCALE GENOMIC DNA]</scope>
    <source>
        <strain evidence="5 8">E3404</strain>
    </source>
</reference>
<reference evidence="4" key="3">
    <citation type="submission" date="2023-03" db="EMBL/GenBank/DDBJ databases">
        <authorList>
            <person name="Shen W."/>
            <person name="Cai J."/>
        </authorList>
    </citation>
    <scope>NUCLEOTIDE SEQUENCE</scope>
    <source>
        <strain evidence="4">K69-2</strain>
    </source>
</reference>
<name>A0A1L8TT70_ENTGA</name>
<dbReference type="PROSITE" id="PS50995">
    <property type="entry name" value="HTH_MARR_2"/>
    <property type="match status" value="1"/>
</dbReference>
<dbReference type="Proteomes" id="UP000254807">
    <property type="component" value="Unassembled WGS sequence"/>
</dbReference>
<evidence type="ECO:0000313" key="5">
    <source>
        <dbReference type="EMBL" id="MXS25586.1"/>
    </source>
</evidence>
<dbReference type="InterPro" id="IPR000835">
    <property type="entry name" value="HTH_MarR-typ"/>
</dbReference>
<keyword evidence="7" id="KW-1185">Reference proteome</keyword>
<evidence type="ECO:0000313" key="4">
    <source>
        <dbReference type="EMBL" id="MDT2691446.1"/>
    </source>
</evidence>
<sequence>MDHQEEALKVYIGLLRSSSHLEQVAKQDVRCYGLNLTEFSVLELLYHKGTHTTQAIKEKILIASSSTTYVIDQLVKKGCVRRETSQTDQRITYVSLTDKGAELMDQIFPTHATKIAAIFASLSIDELQTLKTLLRKITYNEK</sequence>
<reference evidence="6 7" key="1">
    <citation type="submission" date="2018-06" db="EMBL/GenBank/DDBJ databases">
        <authorList>
            <consortium name="Pathogen Informatics"/>
            <person name="Doyle S."/>
        </authorList>
    </citation>
    <scope>NUCLEOTIDE SEQUENCE [LARGE SCALE GENOMIC DNA]</scope>
    <source>
        <strain evidence="6 7">NCTC12360</strain>
    </source>
</reference>
<dbReference type="PRINTS" id="PR00598">
    <property type="entry name" value="HTHMARR"/>
</dbReference>
<gene>
    <name evidence="6" type="primary">mgrA_2</name>
    <name evidence="5" type="ORF">GTI89_05770</name>
    <name evidence="6" type="ORF">NCTC12360_02928</name>
    <name evidence="4" type="ORF">P7E30_14815</name>
</gene>
<evidence type="ECO:0000313" key="7">
    <source>
        <dbReference type="Proteomes" id="UP000254807"/>
    </source>
</evidence>
<keyword evidence="2" id="KW-0804">Transcription</keyword>
<dbReference type="AlphaFoldDB" id="A0A1L8TT70"/>
<dbReference type="EMBL" id="WVTI01000003">
    <property type="protein sequence ID" value="MXS25586.1"/>
    <property type="molecule type" value="Genomic_DNA"/>
</dbReference>
<evidence type="ECO:0000256" key="2">
    <source>
        <dbReference type="ARBA" id="ARBA00023163"/>
    </source>
</evidence>
<organism evidence="6 7">
    <name type="scientific">Enterococcus gallinarum</name>
    <dbReference type="NCBI Taxonomy" id="1353"/>
    <lineage>
        <taxon>Bacteria</taxon>
        <taxon>Bacillati</taxon>
        <taxon>Bacillota</taxon>
        <taxon>Bacilli</taxon>
        <taxon>Lactobacillales</taxon>
        <taxon>Enterococcaceae</taxon>
        <taxon>Enterococcus</taxon>
    </lineage>
</organism>
<evidence type="ECO:0000313" key="6">
    <source>
        <dbReference type="EMBL" id="STD84391.1"/>
    </source>
</evidence>
<dbReference type="Proteomes" id="UP000439965">
    <property type="component" value="Unassembled WGS sequence"/>
</dbReference>
<dbReference type="InterPro" id="IPR036388">
    <property type="entry name" value="WH-like_DNA-bd_sf"/>
</dbReference>
<keyword evidence="1" id="KW-0805">Transcription regulation</keyword>
<dbReference type="GO" id="GO:0006950">
    <property type="term" value="P:response to stress"/>
    <property type="evidence" value="ECO:0007669"/>
    <property type="project" value="TreeGrafter"/>
</dbReference>
<dbReference type="SMART" id="SM00347">
    <property type="entry name" value="HTH_MARR"/>
    <property type="match status" value="1"/>
</dbReference>
<dbReference type="Gene3D" id="1.10.10.10">
    <property type="entry name" value="Winged helix-like DNA-binding domain superfamily/Winged helix DNA-binding domain"/>
    <property type="match status" value="1"/>
</dbReference>
<feature type="domain" description="HTH marR-type" evidence="3">
    <location>
        <begin position="1"/>
        <end position="139"/>
    </location>
</feature>
<dbReference type="InterPro" id="IPR036390">
    <property type="entry name" value="WH_DNA-bd_sf"/>
</dbReference>